<gene>
    <name evidence="2" type="ORF">BLNAU_23814</name>
</gene>
<protein>
    <submittedName>
        <fullName evidence="2">Uncharacterized protein</fullName>
    </submittedName>
</protein>
<comment type="caution">
    <text evidence="2">The sequence shown here is derived from an EMBL/GenBank/DDBJ whole genome shotgun (WGS) entry which is preliminary data.</text>
</comment>
<reference evidence="2 3" key="1">
    <citation type="journal article" date="2022" name="bioRxiv">
        <title>Genomics of Preaxostyla Flagellates Illuminates Evolutionary Transitions and the Path Towards Mitochondrial Loss.</title>
        <authorList>
            <person name="Novak L.V.F."/>
            <person name="Treitli S.C."/>
            <person name="Pyrih J."/>
            <person name="Halakuc P."/>
            <person name="Pipaliya S.V."/>
            <person name="Vacek V."/>
            <person name="Brzon O."/>
            <person name="Soukal P."/>
            <person name="Eme L."/>
            <person name="Dacks J.B."/>
            <person name="Karnkowska A."/>
            <person name="Elias M."/>
            <person name="Hampl V."/>
        </authorList>
    </citation>
    <scope>NUCLEOTIDE SEQUENCE [LARGE SCALE GENOMIC DNA]</scope>
    <source>
        <strain evidence="2">NAU3</strain>
        <tissue evidence="2">Gut</tissue>
    </source>
</reference>
<dbReference type="SUPFAM" id="SSF51126">
    <property type="entry name" value="Pectin lyase-like"/>
    <property type="match status" value="1"/>
</dbReference>
<feature type="compositionally biased region" description="Polar residues" evidence="1">
    <location>
        <begin position="23"/>
        <end position="39"/>
    </location>
</feature>
<dbReference type="InterPro" id="IPR011050">
    <property type="entry name" value="Pectin_lyase_fold/virulence"/>
</dbReference>
<feature type="region of interest" description="Disordered" evidence="1">
    <location>
        <begin position="22"/>
        <end position="42"/>
    </location>
</feature>
<evidence type="ECO:0000313" key="2">
    <source>
        <dbReference type="EMBL" id="KAK2941278.1"/>
    </source>
</evidence>
<dbReference type="EMBL" id="JARBJD010000528">
    <property type="protein sequence ID" value="KAK2941278.1"/>
    <property type="molecule type" value="Genomic_DNA"/>
</dbReference>
<name>A0ABQ9WPL3_9EUKA</name>
<evidence type="ECO:0000256" key="1">
    <source>
        <dbReference type="SAM" id="MobiDB-lite"/>
    </source>
</evidence>
<accession>A0ABQ9WPL3</accession>
<proteinExistence type="predicted"/>
<organism evidence="2 3">
    <name type="scientific">Blattamonas nauphoetae</name>
    <dbReference type="NCBI Taxonomy" id="2049346"/>
    <lineage>
        <taxon>Eukaryota</taxon>
        <taxon>Metamonada</taxon>
        <taxon>Preaxostyla</taxon>
        <taxon>Oxymonadida</taxon>
        <taxon>Blattamonas</taxon>
    </lineage>
</organism>
<sequence length="1664" mass="177373">MNSILVVVQIFLSAQHPPHPASSIFTSHANSFQKSQNNEESLRPREIHLDDDLVISSTIQIRSEGISLKGDDTTLMFPPLREVHSESLPSSQVDHRTRIDAATPRKRNMRSGTTSNFMFDVWNSTFSASGVHVICNSGDDGFCLVSSSIVHFSFSSITSNGISSPFMIEMSDWTNGGTAVEIILSSVTHNSKTDFLPPLSGFLHPSTSLPTECHKTVISVPPNAEHRISIFGTGLLFESGSISSGTGPLFSFGLTDHDSSLSALRNDVEMETSLSSSSFVNMTSTHCCLSTGQLFGSEVSQRVIGCSISHSSNHNSGTGMLDANVGGNVVCVNSSFSHCIRQPNEAKDFANENITQSVVGRLSSVASSVTSVSYTLCTFDTMTVAVGVNYQGGAAIFLFSASSSLTVEQCFFHQCSCTGNADDEGAICVTYQASLKLPVSISDSSFTECTTLGGGFSCGGAVLIYLSSSIVIENSFFEHCRAEADGAMFLQNSPITISNSAFVSCTSIQHGGAFGIFGTTFPIDLNCLQFRGCSSTSMPDARDIYFYDLASSQITSEMIRFCDSTSGSNNVYFRTGPVFNSLLIPQISSTISITSLSIVISETQAVVTVSTESAIEGSMGILLDGSNVPRLVHVVFGSSSTPSSTAQATVSSGTNGMLPNATYIPRSAVIVGHVISLTPYVNKTEATLLDPNTTKIVVRGEGLVAGSYWMEVWKGSTKWNISLEWEDSRTLKGTAPLYPADADGRLDWWTEYEVRRVVWKEGEQPEKDVACYGPIMFTTPAEPARIEGVDCDLNGARDMAVVELRGVQLPSLGQTVVLLGDSGEISSSGPIFDVTSTQCFVSFLIGEEENNTHVIFGGRYRVVSVGSGDDKIVVNGNLFFDVPLAPTITKIVVPVSTSSSSFVLSVEGTDLPSGSTFVIAPSSSHSFNILFTSNTAGTSAPIAIGGVEQLKYDTEYTLSSVARKVDGKEDEHILFSASSFKTPSGPTLSSLSCKLDPSDPDFFVLSLTTSLMPAEDFMLVVTNTECSSDIVSITVPSASLGSGSFLVEVYNKSDTLRYDSSYSVSSMRSSGSSVVAVVSAPAFVTPGSPTRIVKVESELGGESEKSAIVKISGISLLGGKTFTLSLSQLISENVLNEDEVELTGTLSGDLGSTSHTLTFLIFDNPDSPLAYGCSYRVTRFTVTGMPSKVDENVTFSVPDEPPRIVSIETKKLNKDRTKMEVVMIGRALKSGLGKIGLLGEGGIIDSVNEVIVENETHCSAEFLAGEEEVEDKVKFGEDYTLIRSESSASGFHVEPISVTVPCPPKVTRMEFSCSNSLNTTCRVSLTGTNLVVGSLVRVTLNSSLSFSASMTSETEGLSEELRIGCSITALDEEGSTLFGDEVSDTTGLSPTELFIFSDSGSSCDGSVFCGERSRACASIGVGWRIVEGVGIGRVSFGIIDSSSLWSGIVVDCGMHVLVTNGSQTEPTLRIPSSSSSSSSSYSAWSNEDNTALIVVRESFFEIRHVNVVIDSQRSLLSLVSSTDSTIVLKDASLHGTAQLSSSIDADVCTWTTGVLILHNSSTTIKSTHLTQLFHGAINMKNGSLTLISSSFSHNSPLFTSFSSLRRNIRCSEGGTIEIESLNGGDGSKDHPLRGSLPTIARSLERMQLRELLSSSLRSTQTRHQ</sequence>
<evidence type="ECO:0000313" key="3">
    <source>
        <dbReference type="Proteomes" id="UP001281761"/>
    </source>
</evidence>
<dbReference type="Proteomes" id="UP001281761">
    <property type="component" value="Unassembled WGS sequence"/>
</dbReference>
<keyword evidence="3" id="KW-1185">Reference proteome</keyword>